<name>A0A852ZFG1_9ACTN</name>
<accession>A0A852ZFG1</accession>
<dbReference type="Proteomes" id="UP000579605">
    <property type="component" value="Unassembled WGS sequence"/>
</dbReference>
<gene>
    <name evidence="2" type="ORF">F4554_004282</name>
</gene>
<organism evidence="2 3">
    <name type="scientific">Actinopolymorpha rutila</name>
    <dbReference type="NCBI Taxonomy" id="446787"/>
    <lineage>
        <taxon>Bacteria</taxon>
        <taxon>Bacillati</taxon>
        <taxon>Actinomycetota</taxon>
        <taxon>Actinomycetes</taxon>
        <taxon>Propionibacteriales</taxon>
        <taxon>Actinopolymorphaceae</taxon>
        <taxon>Actinopolymorpha</taxon>
    </lineage>
</organism>
<sequence length="186" mass="19762">MSAPEAPDDAGAGRSVPPTDPPGSPLPAAQAESDAPAVGGANGRPTRRRDRHGRGMRGPIAVRGPLAPGGVPIARSRAERFDEFVLDAVEELERRFATELDGVEFAVEDVPDPRRDHGLVDIPLGAVLASSERDEPARIVVYRRPIELRAVGMSELSELVHDVVVEQVADLLGLGPADVDPDYGEE</sequence>
<dbReference type="SUPFAM" id="SSF55486">
    <property type="entry name" value="Metalloproteases ('zincins'), catalytic domain"/>
    <property type="match status" value="1"/>
</dbReference>
<dbReference type="GO" id="GO:0008233">
    <property type="term" value="F:peptidase activity"/>
    <property type="evidence" value="ECO:0007669"/>
    <property type="project" value="UniProtKB-KW"/>
</dbReference>
<dbReference type="InterPro" id="IPR038555">
    <property type="entry name" value="Zincin_1_sf"/>
</dbReference>
<proteinExistence type="predicted"/>
<keyword evidence="2" id="KW-0378">Hydrolase</keyword>
<dbReference type="Gene3D" id="3.30.2010.20">
    <property type="match status" value="1"/>
</dbReference>
<dbReference type="CDD" id="cd12954">
    <property type="entry name" value="MMP_TTHA0227_like_1"/>
    <property type="match status" value="1"/>
</dbReference>
<dbReference type="Pfam" id="PF06262">
    <property type="entry name" value="Zincin_1"/>
    <property type="match status" value="1"/>
</dbReference>
<keyword evidence="2" id="KW-0645">Protease</keyword>
<keyword evidence="3" id="KW-1185">Reference proteome</keyword>
<evidence type="ECO:0000313" key="2">
    <source>
        <dbReference type="EMBL" id="NYH91644.1"/>
    </source>
</evidence>
<evidence type="ECO:0000256" key="1">
    <source>
        <dbReference type="SAM" id="MobiDB-lite"/>
    </source>
</evidence>
<evidence type="ECO:0000313" key="3">
    <source>
        <dbReference type="Proteomes" id="UP000579605"/>
    </source>
</evidence>
<protein>
    <submittedName>
        <fullName evidence="2">Putative Zn-dependent protease with MMP-like domain</fullName>
    </submittedName>
</protein>
<dbReference type="EMBL" id="JACBZH010000001">
    <property type="protein sequence ID" value="NYH91644.1"/>
    <property type="molecule type" value="Genomic_DNA"/>
</dbReference>
<dbReference type="AlphaFoldDB" id="A0A852ZFG1"/>
<comment type="caution">
    <text evidence="2">The sequence shown here is derived from an EMBL/GenBank/DDBJ whole genome shotgun (WGS) entry which is preliminary data.</text>
</comment>
<dbReference type="RefSeq" id="WP_337796141.1">
    <property type="nucleotide sequence ID" value="NZ_BAAARR010000001.1"/>
</dbReference>
<feature type="region of interest" description="Disordered" evidence="1">
    <location>
        <begin position="1"/>
        <end position="71"/>
    </location>
</feature>
<dbReference type="GO" id="GO:0006508">
    <property type="term" value="P:proteolysis"/>
    <property type="evidence" value="ECO:0007669"/>
    <property type="project" value="UniProtKB-KW"/>
</dbReference>
<feature type="compositionally biased region" description="Basic residues" evidence="1">
    <location>
        <begin position="45"/>
        <end position="55"/>
    </location>
</feature>
<reference evidence="2 3" key="1">
    <citation type="submission" date="2020-07" db="EMBL/GenBank/DDBJ databases">
        <title>Sequencing the genomes of 1000 actinobacteria strains.</title>
        <authorList>
            <person name="Klenk H.-P."/>
        </authorList>
    </citation>
    <scope>NUCLEOTIDE SEQUENCE [LARGE SCALE GENOMIC DNA]</scope>
    <source>
        <strain evidence="2 3">DSM 18448</strain>
    </source>
</reference>
<dbReference type="InterPro" id="IPR010428">
    <property type="entry name" value="Zincin_1"/>
</dbReference>